<dbReference type="AlphaFoldDB" id="A0A915DIU7"/>
<keyword evidence="1" id="KW-1185">Reference proteome</keyword>
<protein>
    <submittedName>
        <fullName evidence="2">F-box domain-containing protein</fullName>
    </submittedName>
</protein>
<dbReference type="WBParaSite" id="jg19716.2">
    <property type="protein sequence ID" value="jg19716.2"/>
    <property type="gene ID" value="jg19716"/>
</dbReference>
<dbReference type="PANTHER" id="PTHR22744:SF14">
    <property type="entry name" value="BTB DOMAIN-CONTAINING PROTEIN-RELATED"/>
    <property type="match status" value="1"/>
</dbReference>
<evidence type="ECO:0000313" key="1">
    <source>
        <dbReference type="Proteomes" id="UP000887574"/>
    </source>
</evidence>
<sequence>MRLPNEIIMEVIYFFDIFECIASLAVFPRLASLISNRLSVVGKWYSLSVRLHEYQDRLAQLSAAAKIRELTAEEMRETVKIPKDFALAEEQMLSNLSESNVLEITGVAFTFNYQKLIAECQNKLVKSIQISLSKKLVLSCAYNLPLLKSHCIKGIQSMTQDERSVFFKAANEEPEIERYNSIQLRQFNDVILCPTSVTSEETWYSLSARLHEMQERVEELSAAAQIRDLTAKEMKEKVGIQNKFAEVGPQMIAILSERNVVDITATAVTFNFPDVFAICELKLIEFVDIPLSKKLVVSYAYELPLLKGHCIDQLQLMSKDYVVVFFKAAKEHPEYESFNFEQLRQFNDLLIQAL</sequence>
<evidence type="ECO:0000313" key="2">
    <source>
        <dbReference type="WBParaSite" id="jg19716.2"/>
    </source>
</evidence>
<proteinExistence type="predicted"/>
<accession>A0A915DIU7</accession>
<dbReference type="PANTHER" id="PTHR22744">
    <property type="entry name" value="HELIX LOOP HELIX PROTEIN 21-RELATED"/>
    <property type="match status" value="1"/>
</dbReference>
<organism evidence="1 2">
    <name type="scientific">Ditylenchus dipsaci</name>
    <dbReference type="NCBI Taxonomy" id="166011"/>
    <lineage>
        <taxon>Eukaryota</taxon>
        <taxon>Metazoa</taxon>
        <taxon>Ecdysozoa</taxon>
        <taxon>Nematoda</taxon>
        <taxon>Chromadorea</taxon>
        <taxon>Rhabditida</taxon>
        <taxon>Tylenchina</taxon>
        <taxon>Tylenchomorpha</taxon>
        <taxon>Sphaerularioidea</taxon>
        <taxon>Anguinidae</taxon>
        <taxon>Anguininae</taxon>
        <taxon>Ditylenchus</taxon>
    </lineage>
</organism>
<reference evidence="2" key="1">
    <citation type="submission" date="2022-11" db="UniProtKB">
        <authorList>
            <consortium name="WormBaseParasite"/>
        </authorList>
    </citation>
    <scope>IDENTIFICATION</scope>
</reference>
<dbReference type="Proteomes" id="UP000887574">
    <property type="component" value="Unplaced"/>
</dbReference>
<name>A0A915DIU7_9BILA</name>